<keyword evidence="1" id="KW-0812">Transmembrane</keyword>
<comment type="caution">
    <text evidence="3">The sequence shown here is derived from an EMBL/GenBank/DDBJ whole genome shotgun (WGS) entry which is preliminary data.</text>
</comment>
<gene>
    <name evidence="3" type="ORF">PanWU01x14_050680</name>
</gene>
<feature type="transmembrane region" description="Helical" evidence="1">
    <location>
        <begin position="240"/>
        <end position="266"/>
    </location>
</feature>
<dbReference type="Pfam" id="PF13968">
    <property type="entry name" value="DUF4220"/>
    <property type="match status" value="1"/>
</dbReference>
<dbReference type="STRING" id="3476.A0A2P5DLS0"/>
<reference evidence="4" key="1">
    <citation type="submission" date="2016-06" db="EMBL/GenBank/DDBJ databases">
        <title>Parallel loss of symbiosis genes in relatives of nitrogen-fixing non-legume Parasponia.</title>
        <authorList>
            <person name="Van Velzen R."/>
            <person name="Holmer R."/>
            <person name="Bu F."/>
            <person name="Rutten L."/>
            <person name="Van Zeijl A."/>
            <person name="Liu W."/>
            <person name="Santuari L."/>
            <person name="Cao Q."/>
            <person name="Sharma T."/>
            <person name="Shen D."/>
            <person name="Roswanjaya Y."/>
            <person name="Wardhani T."/>
            <person name="Kalhor M.S."/>
            <person name="Jansen J."/>
            <person name="Van den Hoogen J."/>
            <person name="Gungor B."/>
            <person name="Hartog M."/>
            <person name="Hontelez J."/>
            <person name="Verver J."/>
            <person name="Yang W.-C."/>
            <person name="Schijlen E."/>
            <person name="Repin R."/>
            <person name="Schilthuizen M."/>
            <person name="Schranz E."/>
            <person name="Heidstra R."/>
            <person name="Miyata K."/>
            <person name="Fedorova E."/>
            <person name="Kohlen W."/>
            <person name="Bisseling T."/>
            <person name="Smit S."/>
            <person name="Geurts R."/>
        </authorList>
    </citation>
    <scope>NUCLEOTIDE SEQUENCE [LARGE SCALE GENOMIC DNA]</scope>
    <source>
        <strain evidence="4">cv. WU1-14</strain>
    </source>
</reference>
<evidence type="ECO:0000313" key="4">
    <source>
        <dbReference type="Proteomes" id="UP000237105"/>
    </source>
</evidence>
<keyword evidence="1" id="KW-0472">Membrane</keyword>
<keyword evidence="1" id="KW-1133">Transmembrane helix</keyword>
<evidence type="ECO:0000313" key="3">
    <source>
        <dbReference type="EMBL" id="PON74236.1"/>
    </source>
</evidence>
<evidence type="ECO:0000256" key="1">
    <source>
        <dbReference type="SAM" id="Phobius"/>
    </source>
</evidence>
<dbReference type="Pfam" id="PF04578">
    <property type="entry name" value="DUF594"/>
    <property type="match status" value="1"/>
</dbReference>
<feature type="domain" description="DUF4220" evidence="2">
    <location>
        <begin position="1"/>
        <end position="301"/>
    </location>
</feature>
<sequence>FLLVHLGGPDSITSFSLEDNELWIRHLFGLLLQVLSACYSLYLTLPKNKLWLPTALVFVGGVIKFAERTQALYLASLDHFGSTVLQEPNPGPDYEEAAATYSSAIHQTTMHTPSTTKVEDLLSSNSSGGGYFSEMKLLEVAYARFESFKGLIVGFLVSSKDRESSRIYFLKDNAISAFRLIEYELSFMYQVLHTKAVVLHCTTGYILRAISFVSVVAAAIIFFSLKKHINVEFGEFETKITYALFIGAIVLDAVSVFKTVFSDWILMHRRHRRWLGKLVPSIISRRSRWCGSISRYNMISYCIDRRRSLKLVNKLADRFRLTEILDTMRIMRYSTSESVPDYLKEFIFNELKRKSSKAKTLNEAIEACQQRGDSALLRNSLSYAKLKWSVSEFQYGESLLVWHLATELCQHDPEDKSSYEGDGKRISKLISDYMFYLLVKKTTMLAPVLGNWHVVFQDTCAEAKRYLKKHSLSKHFDVYVKTASVKTKYRAAAVKGITSKSVFFDACILAQQLRLEAYGRWNVMSEVWVELLSFAAINCRPVVHAQQLSKGGELLSFTWLLMNHLGLGTQFSEQERQDTKKTDMGIMK</sequence>
<dbReference type="InterPro" id="IPR007658">
    <property type="entry name" value="DUF594"/>
</dbReference>
<dbReference type="InterPro" id="IPR025315">
    <property type="entry name" value="DUF4220"/>
</dbReference>
<dbReference type="PANTHER" id="PTHR31325">
    <property type="entry name" value="OS01G0798800 PROTEIN-RELATED"/>
    <property type="match status" value="1"/>
</dbReference>
<protein>
    <recommendedName>
        <fullName evidence="2">DUF4220 domain-containing protein</fullName>
    </recommendedName>
</protein>
<keyword evidence="4" id="KW-1185">Reference proteome</keyword>
<feature type="non-terminal residue" evidence="3">
    <location>
        <position position="1"/>
    </location>
</feature>
<organism evidence="3 4">
    <name type="scientific">Parasponia andersonii</name>
    <name type="common">Sponia andersonii</name>
    <dbReference type="NCBI Taxonomy" id="3476"/>
    <lineage>
        <taxon>Eukaryota</taxon>
        <taxon>Viridiplantae</taxon>
        <taxon>Streptophyta</taxon>
        <taxon>Embryophyta</taxon>
        <taxon>Tracheophyta</taxon>
        <taxon>Spermatophyta</taxon>
        <taxon>Magnoliopsida</taxon>
        <taxon>eudicotyledons</taxon>
        <taxon>Gunneridae</taxon>
        <taxon>Pentapetalae</taxon>
        <taxon>rosids</taxon>
        <taxon>fabids</taxon>
        <taxon>Rosales</taxon>
        <taxon>Cannabaceae</taxon>
        <taxon>Parasponia</taxon>
    </lineage>
</organism>
<name>A0A2P5DLS0_PARAD</name>
<accession>A0A2P5DLS0</accession>
<dbReference type="OrthoDB" id="1689146at2759"/>
<dbReference type="AlphaFoldDB" id="A0A2P5DLS0"/>
<evidence type="ECO:0000259" key="2">
    <source>
        <dbReference type="Pfam" id="PF13968"/>
    </source>
</evidence>
<proteinExistence type="predicted"/>
<dbReference type="EMBL" id="JXTB01000029">
    <property type="protein sequence ID" value="PON74236.1"/>
    <property type="molecule type" value="Genomic_DNA"/>
</dbReference>
<feature type="transmembrane region" description="Helical" evidence="1">
    <location>
        <begin position="205"/>
        <end position="225"/>
    </location>
</feature>
<feature type="transmembrane region" description="Helical" evidence="1">
    <location>
        <begin position="23"/>
        <end position="45"/>
    </location>
</feature>
<dbReference type="Proteomes" id="UP000237105">
    <property type="component" value="Unassembled WGS sequence"/>
</dbReference>